<evidence type="ECO:0000313" key="6">
    <source>
        <dbReference type="Proteomes" id="UP000184418"/>
    </source>
</evidence>
<dbReference type="RefSeq" id="WP_073108725.1">
    <property type="nucleotide sequence ID" value="NZ_FQYN01000004.1"/>
</dbReference>
<dbReference type="STRING" id="1121955.SAMN02745146_2099"/>
<accession>A0A1M6G3B8</accession>
<gene>
    <name evidence="5" type="ORF">SAMN02745146_2099</name>
</gene>
<dbReference type="Gene3D" id="1.20.1260.10">
    <property type="match status" value="1"/>
</dbReference>
<evidence type="ECO:0000256" key="2">
    <source>
        <dbReference type="SAM" id="SignalP"/>
    </source>
</evidence>
<dbReference type="GO" id="GO:0046872">
    <property type="term" value="F:metal ion binding"/>
    <property type="evidence" value="ECO:0007669"/>
    <property type="project" value="InterPro"/>
</dbReference>
<organism evidence="5 6">
    <name type="scientific">Hymenobacter daecheongensis DSM 21074</name>
    <dbReference type="NCBI Taxonomy" id="1121955"/>
    <lineage>
        <taxon>Bacteria</taxon>
        <taxon>Pseudomonadati</taxon>
        <taxon>Bacteroidota</taxon>
        <taxon>Cytophagia</taxon>
        <taxon>Cytophagales</taxon>
        <taxon>Hymenobacteraceae</taxon>
        <taxon>Hymenobacter</taxon>
    </lineage>
</organism>
<dbReference type="Pfam" id="PF19335">
    <property type="entry name" value="HMBD"/>
    <property type="match status" value="1"/>
</dbReference>
<feature type="chain" id="PRO_5009917599" evidence="2">
    <location>
        <begin position="26"/>
        <end position="276"/>
    </location>
</feature>
<evidence type="ECO:0000313" key="5">
    <source>
        <dbReference type="EMBL" id="SHJ04446.1"/>
    </source>
</evidence>
<dbReference type="EMBL" id="FQYN01000004">
    <property type="protein sequence ID" value="SHJ04446.1"/>
    <property type="molecule type" value="Genomic_DNA"/>
</dbReference>
<dbReference type="Proteomes" id="UP000184418">
    <property type="component" value="Unassembled WGS sequence"/>
</dbReference>
<dbReference type="OrthoDB" id="8603558at2"/>
<dbReference type="AlphaFoldDB" id="A0A1M6G3B8"/>
<feature type="compositionally biased region" description="Low complexity" evidence="1">
    <location>
        <begin position="32"/>
        <end position="45"/>
    </location>
</feature>
<name>A0A1M6G3B8_9BACT</name>
<feature type="domain" description="DUF305" evidence="3">
    <location>
        <begin position="88"/>
        <end position="233"/>
    </location>
</feature>
<feature type="region of interest" description="Disordered" evidence="1">
    <location>
        <begin position="32"/>
        <end position="64"/>
    </location>
</feature>
<keyword evidence="2" id="KW-0732">Signal</keyword>
<evidence type="ECO:0000256" key="1">
    <source>
        <dbReference type="SAM" id="MobiDB-lite"/>
    </source>
</evidence>
<evidence type="ECO:0000259" key="3">
    <source>
        <dbReference type="Pfam" id="PF03713"/>
    </source>
</evidence>
<protein>
    <submittedName>
        <fullName evidence="5">Uncharacterized conserved protein, DUF305 family</fullName>
    </submittedName>
</protein>
<dbReference type="PANTHER" id="PTHR36933">
    <property type="entry name" value="SLL0788 PROTEIN"/>
    <property type="match status" value="1"/>
</dbReference>
<keyword evidence="6" id="KW-1185">Reference proteome</keyword>
<evidence type="ECO:0000259" key="4">
    <source>
        <dbReference type="Pfam" id="PF19335"/>
    </source>
</evidence>
<feature type="signal peptide" evidence="2">
    <location>
        <begin position="1"/>
        <end position="25"/>
    </location>
</feature>
<sequence length="276" mass="29275">MKKPAFFLAALCAGSLLLGSCNSTTTDNATTTEATEAAADSAGTASVKDPAHADHAGHTGSAAAPGMMGLMHTMMQQMENFKPMGNTDHDFAHMMMAHHQGAVAMSALLLKEGKDATLRAMAEKISTDQQQEMQALEAIATRLDAAPTNYKPQDANDPFTAKMQASMDGMMKDMAPASGNVDQDYAALMIPHHQSAIDMAQAELTHGRDTKLKEMARQMIAAQQQEIQQFKAWQAKNGGKAKPAAAVYECPMGCEGSQGAKPGQCPKCGMDLVKKA</sequence>
<dbReference type="PROSITE" id="PS51257">
    <property type="entry name" value="PROKAR_LIPOPROTEIN"/>
    <property type="match status" value="1"/>
</dbReference>
<proteinExistence type="predicted"/>
<dbReference type="PANTHER" id="PTHR36933:SF1">
    <property type="entry name" value="SLL0788 PROTEIN"/>
    <property type="match status" value="1"/>
</dbReference>
<dbReference type="InterPro" id="IPR012347">
    <property type="entry name" value="Ferritin-like"/>
</dbReference>
<dbReference type="InterPro" id="IPR005183">
    <property type="entry name" value="DUF305_CopM-like"/>
</dbReference>
<dbReference type="Pfam" id="PF03713">
    <property type="entry name" value="DUF305"/>
    <property type="match status" value="1"/>
</dbReference>
<feature type="domain" description="Heavy metal binding" evidence="4">
    <location>
        <begin position="247"/>
        <end position="275"/>
    </location>
</feature>
<reference evidence="5 6" key="1">
    <citation type="submission" date="2016-11" db="EMBL/GenBank/DDBJ databases">
        <authorList>
            <person name="Jaros S."/>
            <person name="Januszkiewicz K."/>
            <person name="Wedrychowicz H."/>
        </authorList>
    </citation>
    <scope>NUCLEOTIDE SEQUENCE [LARGE SCALE GENOMIC DNA]</scope>
    <source>
        <strain evidence="5 6">DSM 21074</strain>
    </source>
</reference>
<dbReference type="InterPro" id="IPR045800">
    <property type="entry name" value="HMBD"/>
</dbReference>